<reference evidence="2 3" key="1">
    <citation type="submission" date="2024-01" db="EMBL/GenBank/DDBJ databases">
        <title>Genome assemblies of Stephania.</title>
        <authorList>
            <person name="Yang L."/>
        </authorList>
    </citation>
    <scope>NUCLEOTIDE SEQUENCE [LARGE SCALE GENOMIC DNA]</scope>
    <source>
        <strain evidence="2">QJT</strain>
        <tissue evidence="2">Leaf</tissue>
    </source>
</reference>
<keyword evidence="1" id="KW-0175">Coiled coil</keyword>
<proteinExistence type="predicted"/>
<dbReference type="EMBL" id="JBBNAE010000002">
    <property type="protein sequence ID" value="KAK9145185.1"/>
    <property type="molecule type" value="Genomic_DNA"/>
</dbReference>
<gene>
    <name evidence="2" type="ORF">Sjap_005088</name>
</gene>
<name>A0AAP0K5T3_9MAGN</name>
<evidence type="ECO:0000313" key="3">
    <source>
        <dbReference type="Proteomes" id="UP001417504"/>
    </source>
</evidence>
<dbReference type="Proteomes" id="UP001417504">
    <property type="component" value="Unassembled WGS sequence"/>
</dbReference>
<keyword evidence="3" id="KW-1185">Reference proteome</keyword>
<dbReference type="AlphaFoldDB" id="A0AAP0K5T3"/>
<organism evidence="2 3">
    <name type="scientific">Stephania japonica</name>
    <dbReference type="NCBI Taxonomy" id="461633"/>
    <lineage>
        <taxon>Eukaryota</taxon>
        <taxon>Viridiplantae</taxon>
        <taxon>Streptophyta</taxon>
        <taxon>Embryophyta</taxon>
        <taxon>Tracheophyta</taxon>
        <taxon>Spermatophyta</taxon>
        <taxon>Magnoliopsida</taxon>
        <taxon>Ranunculales</taxon>
        <taxon>Menispermaceae</taxon>
        <taxon>Menispermoideae</taxon>
        <taxon>Cissampelideae</taxon>
        <taxon>Stephania</taxon>
    </lineage>
</organism>
<accession>A0AAP0K5T3</accession>
<feature type="coiled-coil region" evidence="1">
    <location>
        <begin position="37"/>
        <end position="64"/>
    </location>
</feature>
<sequence length="175" mass="19760">MSAIPLESVEVNEVTSVEDYWSELKETLVVSLHEPYIEIAQNEEDKAEKEIKVISERSEEQQKESKEDQPLVLFDSLILVLNLEDKFPNKLSAGITELLGIHGIHIPNRRGDPIGFEETTGGFSSDEEGEFQDKEKYVNFDESPEFNDDQGVIKDTVVVFGDEDRATIIPMLISS</sequence>
<protein>
    <submittedName>
        <fullName evidence="2">Uncharacterized protein</fullName>
    </submittedName>
</protein>
<evidence type="ECO:0000256" key="1">
    <source>
        <dbReference type="SAM" id="Coils"/>
    </source>
</evidence>
<comment type="caution">
    <text evidence="2">The sequence shown here is derived from an EMBL/GenBank/DDBJ whole genome shotgun (WGS) entry which is preliminary data.</text>
</comment>
<evidence type="ECO:0000313" key="2">
    <source>
        <dbReference type="EMBL" id="KAK9145185.1"/>
    </source>
</evidence>